<proteinExistence type="predicted"/>
<feature type="region of interest" description="Disordered" evidence="1">
    <location>
        <begin position="251"/>
        <end position="272"/>
    </location>
</feature>
<dbReference type="SUPFAM" id="SSF53098">
    <property type="entry name" value="Ribonuclease H-like"/>
    <property type="match status" value="1"/>
</dbReference>
<evidence type="ECO:0000313" key="4">
    <source>
        <dbReference type="Proteomes" id="UP000282087"/>
    </source>
</evidence>
<evidence type="ECO:0000313" key="2">
    <source>
        <dbReference type="EMBL" id="RMX65196.1"/>
    </source>
</evidence>
<evidence type="ECO:0008006" key="6">
    <source>
        <dbReference type="Google" id="ProtNLM"/>
    </source>
</evidence>
<organism evidence="2 4">
    <name type="scientific">Peronospora effusa</name>
    <dbReference type="NCBI Taxonomy" id="542832"/>
    <lineage>
        <taxon>Eukaryota</taxon>
        <taxon>Sar</taxon>
        <taxon>Stramenopiles</taxon>
        <taxon>Oomycota</taxon>
        <taxon>Peronosporomycetes</taxon>
        <taxon>Peronosporales</taxon>
        <taxon>Peronosporaceae</taxon>
        <taxon>Peronospora</taxon>
    </lineage>
</organism>
<protein>
    <recommendedName>
        <fullName evidence="6">BED-type domain-containing protein</fullName>
    </recommendedName>
</protein>
<evidence type="ECO:0000256" key="1">
    <source>
        <dbReference type="SAM" id="MobiDB-lite"/>
    </source>
</evidence>
<keyword evidence="4" id="KW-1185">Reference proteome</keyword>
<dbReference type="EMBL" id="QKXF01000687">
    <property type="protein sequence ID" value="RQM09552.1"/>
    <property type="molecule type" value="Genomic_DNA"/>
</dbReference>
<sequence>MEAEGIGDTSSGKVSTAEHVDMSTSAALFDLSSYTGGAPLIPTRESSTGAGDPSTTDEMFDQDVGSTQHLVGKRLDGDEKKMGRPSHPAWQYFIRGEKRNRFHHNAYCRLCSENGVDPVVVRGVSGNMIRHLQKCIYCPAEVVTQLKLLCAQKDAANFNKRHQSHNRSVDMLMQETSPAPKKKLRRCGDQGDGAIVPRIGAEIKANNAQDASGVEDFMPLQLSSLSSEMNSGLSSSVSSSKLLDYEQNLSPSKKSDVLDKPGSCDTTKKHGEPCAPKLYRPTVLRATQSVNNANDSDALTRLVMSATLSTGLPWDWVWTEQSALLFGNVHSTIALPSTELLESMGAVSHEKQILKMKDEQVGITLAVNSWVSKYPRSSFVLISLVNSLGEATTWELFDIGIEDNTLEVFAERIKSSLTGLRRKGIHVINIVADTALAYAASRLAVNSSEWTSLSIPVLPCFSHLLQVLLGVVMTESDKSVETVGEVIEIIRSFSNPRVLKMLRRECEDPDAMLHAPRRLNWYSFIEAVDSVRQYEDMMKIIASKVVRASSDSIDSSGRSLHRSITDNSRKDSAGNTVDELVECGLSNCVIQTVQNSEFWGNVMALSELMAPLKETYKMMSSTFTASFSLSDIFYQFGRMQQQYGVILADREDTAGGGRSVEQVRFLLQKVNDMWKLYDQQLMVLGYTFNYNLQHPFLARYQPSLQWLSIGKYAKQYFREWVCAASLTRNPSRLLALSDEAIAQFMEDILAFKERKYPFNSESMCDFDNPKLFYMLVSDSNPLMHMFGSRLFSFMTSTPPLSDVIPGKCFIPSASSTTCPQQILLPLLRLKLFARTAMRPSKDILGSIQSNRPKDHMTNIATGGDMSETISATDTSPSPFPSSFSTGGQAKGGEADDIFNRIWSKNEWTVMAKDWKAHWETETDTSSQTPGAFNAFTLDLTLDQIFKEKLPSRLPHDREDAVVDV</sequence>
<reference evidence="4 5" key="1">
    <citation type="submission" date="2018-06" db="EMBL/GenBank/DDBJ databases">
        <title>Comparative genomics of downy mildews reveals potential adaptations to biotrophy.</title>
        <authorList>
            <person name="Fletcher K."/>
            <person name="Klosterman S.J."/>
            <person name="Derevnina L."/>
            <person name="Martin F."/>
            <person name="Koike S."/>
            <person name="Reyes Chin-Wo S."/>
            <person name="Mou B."/>
            <person name="Michelmore R."/>
        </authorList>
    </citation>
    <scope>NUCLEOTIDE SEQUENCE [LARGE SCALE GENOMIC DNA]</scope>
    <source>
        <strain evidence="3 5">R13</strain>
        <strain evidence="2 4">R14</strain>
    </source>
</reference>
<dbReference type="Proteomes" id="UP000282087">
    <property type="component" value="Unassembled WGS sequence"/>
</dbReference>
<gene>
    <name evidence="3" type="ORF">DD237_003254</name>
    <name evidence="2" type="ORF">DD238_002532</name>
</gene>
<dbReference type="EMBL" id="QLLG01000262">
    <property type="protein sequence ID" value="RMX65196.1"/>
    <property type="molecule type" value="Genomic_DNA"/>
</dbReference>
<evidence type="ECO:0000313" key="5">
    <source>
        <dbReference type="Proteomes" id="UP000286097"/>
    </source>
</evidence>
<dbReference type="InterPro" id="IPR012337">
    <property type="entry name" value="RNaseH-like_sf"/>
</dbReference>
<feature type="region of interest" description="Disordered" evidence="1">
    <location>
        <begin position="869"/>
        <end position="890"/>
    </location>
</feature>
<feature type="region of interest" description="Disordered" evidence="1">
    <location>
        <begin position="39"/>
        <end position="60"/>
    </location>
</feature>
<dbReference type="AlphaFoldDB" id="A0A3M6VI85"/>
<dbReference type="VEuPathDB" id="FungiDB:DD237_003254"/>
<name>A0A3M6VI85_9STRA</name>
<comment type="caution">
    <text evidence="2">The sequence shown here is derived from an EMBL/GenBank/DDBJ whole genome shotgun (WGS) entry which is preliminary data.</text>
</comment>
<evidence type="ECO:0000313" key="3">
    <source>
        <dbReference type="EMBL" id="RQM09552.1"/>
    </source>
</evidence>
<feature type="compositionally biased region" description="Polar residues" evidence="1">
    <location>
        <begin position="44"/>
        <end position="57"/>
    </location>
</feature>
<accession>A0A3M6VI85</accession>
<dbReference type="OrthoDB" id="73669at2759"/>
<dbReference type="Proteomes" id="UP000286097">
    <property type="component" value="Unassembled WGS sequence"/>
</dbReference>